<dbReference type="AlphaFoldDB" id="A0A0A8ZMF6"/>
<evidence type="ECO:0000313" key="1">
    <source>
        <dbReference type="EMBL" id="JAD38883.1"/>
    </source>
</evidence>
<proteinExistence type="predicted"/>
<reference evidence="1" key="1">
    <citation type="submission" date="2014-09" db="EMBL/GenBank/DDBJ databases">
        <authorList>
            <person name="Magalhaes I.L.F."/>
            <person name="Oliveira U."/>
            <person name="Santos F.R."/>
            <person name="Vidigal T.H.D.A."/>
            <person name="Brescovit A.D."/>
            <person name="Santos A.J."/>
        </authorList>
    </citation>
    <scope>NUCLEOTIDE SEQUENCE</scope>
    <source>
        <tissue evidence="1">Shoot tissue taken approximately 20 cm above the soil surface</tissue>
    </source>
</reference>
<protein>
    <submittedName>
        <fullName evidence="1">Uncharacterized protein</fullName>
    </submittedName>
</protein>
<reference evidence="1" key="2">
    <citation type="journal article" date="2015" name="Data Brief">
        <title>Shoot transcriptome of the giant reed, Arundo donax.</title>
        <authorList>
            <person name="Barrero R.A."/>
            <person name="Guerrero F.D."/>
            <person name="Moolhuijzen P."/>
            <person name="Goolsby J.A."/>
            <person name="Tidwell J."/>
            <person name="Bellgard S.E."/>
            <person name="Bellgard M.I."/>
        </authorList>
    </citation>
    <scope>NUCLEOTIDE SEQUENCE</scope>
    <source>
        <tissue evidence="1">Shoot tissue taken approximately 20 cm above the soil surface</tissue>
    </source>
</reference>
<accession>A0A0A8ZMF6</accession>
<organism evidence="1">
    <name type="scientific">Arundo donax</name>
    <name type="common">Giant reed</name>
    <name type="synonym">Donax arundinaceus</name>
    <dbReference type="NCBI Taxonomy" id="35708"/>
    <lineage>
        <taxon>Eukaryota</taxon>
        <taxon>Viridiplantae</taxon>
        <taxon>Streptophyta</taxon>
        <taxon>Embryophyta</taxon>
        <taxon>Tracheophyta</taxon>
        <taxon>Spermatophyta</taxon>
        <taxon>Magnoliopsida</taxon>
        <taxon>Liliopsida</taxon>
        <taxon>Poales</taxon>
        <taxon>Poaceae</taxon>
        <taxon>PACMAD clade</taxon>
        <taxon>Arundinoideae</taxon>
        <taxon>Arundineae</taxon>
        <taxon>Arundo</taxon>
    </lineage>
</organism>
<sequence>MINPSTTFFESGLASGVGSGGIELGTGSPPHQSSFI</sequence>
<dbReference type="EMBL" id="GBRH01259012">
    <property type="protein sequence ID" value="JAD38883.1"/>
    <property type="molecule type" value="Transcribed_RNA"/>
</dbReference>
<name>A0A0A8ZMF6_ARUDO</name>